<gene>
    <name evidence="1" type="ORF">SPDO_09750</name>
</gene>
<protein>
    <recommendedName>
        <fullName evidence="3">MazG nucleotide pyrophosphohydrolase domain protein</fullName>
    </recommendedName>
</protein>
<organism evidence="1 2">
    <name type="scientific">Sphingomonas dokdonensis</name>
    <dbReference type="NCBI Taxonomy" id="344880"/>
    <lineage>
        <taxon>Bacteria</taxon>
        <taxon>Pseudomonadati</taxon>
        <taxon>Pseudomonadota</taxon>
        <taxon>Alphaproteobacteria</taxon>
        <taxon>Sphingomonadales</taxon>
        <taxon>Sphingomonadaceae</taxon>
        <taxon>Sphingomonas</taxon>
    </lineage>
</organism>
<accession>A0A245ZWG8</accession>
<proteinExistence type="predicted"/>
<reference evidence="1 2" key="1">
    <citation type="submission" date="2017-03" db="EMBL/GenBank/DDBJ databases">
        <title>Genome sequence of Sphingomonas dokdonensis DSM 21029.</title>
        <authorList>
            <person name="Poehlein A."/>
            <person name="Wuebbeler J.H."/>
            <person name="Steinbuechel A."/>
            <person name="Daniel R."/>
        </authorList>
    </citation>
    <scope>NUCLEOTIDE SEQUENCE [LARGE SCALE GENOMIC DNA]</scope>
    <source>
        <strain evidence="1 2">DSM 21029</strain>
    </source>
</reference>
<dbReference type="AlphaFoldDB" id="A0A245ZWG8"/>
<evidence type="ECO:0008006" key="3">
    <source>
        <dbReference type="Google" id="ProtNLM"/>
    </source>
</evidence>
<sequence>MNRKEHLMITAAEEAMEVGHRISKALRFGLTEVQPGQPLTNAERIIDEFHDLFVMMEMLREEGHLPYTSFVPGIEKTDAKREKVNRLMDTISRREGTLDD</sequence>
<evidence type="ECO:0000313" key="1">
    <source>
        <dbReference type="EMBL" id="OWK34084.1"/>
    </source>
</evidence>
<comment type="caution">
    <text evidence="1">The sequence shown here is derived from an EMBL/GenBank/DDBJ whole genome shotgun (WGS) entry which is preliminary data.</text>
</comment>
<evidence type="ECO:0000313" key="2">
    <source>
        <dbReference type="Proteomes" id="UP000197290"/>
    </source>
</evidence>
<dbReference type="Proteomes" id="UP000197290">
    <property type="component" value="Unassembled WGS sequence"/>
</dbReference>
<dbReference type="EMBL" id="NBBI01000001">
    <property type="protein sequence ID" value="OWK34084.1"/>
    <property type="molecule type" value="Genomic_DNA"/>
</dbReference>
<keyword evidence="2" id="KW-1185">Reference proteome</keyword>
<name>A0A245ZWG8_9SPHN</name>